<sequence length="278" mass="30805">MPDLRKNAKASEAGESSGQTAILQAIETLRTELLAKIDEKAEMQTDEMSRQINGLRDELKASIDQANAKASMLDERTASLEEAANTHSDKIADLEQQVVELQKEVAGLSAKTEDLEARSRRCNLRIFGVKEGRETGAKVSTFVAELLQYTMQLDKPPVIDRAHRTIQQPPGDGQPPRAFVVKCHYYQEKETILQKAISSRKLVTGDGDTVRVFPDYTPTVARRRAAFGQAKQLLRQCEGVKYGLLYPAKLRITTPDGERKMFTDPAQAVLFAKGLSSA</sequence>
<gene>
    <name evidence="2" type="ORF">WMY93_031942</name>
</gene>
<dbReference type="InterPro" id="IPR042566">
    <property type="entry name" value="L1_C"/>
</dbReference>
<dbReference type="Gene3D" id="6.10.140.920">
    <property type="match status" value="1"/>
</dbReference>
<name>A0AAW0MH57_9GOBI</name>
<dbReference type="PANTHER" id="PTHR11505">
    <property type="entry name" value="L1 TRANSPOSABLE ELEMENT-RELATED"/>
    <property type="match status" value="1"/>
</dbReference>
<organism evidence="2 3">
    <name type="scientific">Mugilogobius chulae</name>
    <name type="common">yellowstripe goby</name>
    <dbReference type="NCBI Taxonomy" id="88201"/>
    <lineage>
        <taxon>Eukaryota</taxon>
        <taxon>Metazoa</taxon>
        <taxon>Chordata</taxon>
        <taxon>Craniata</taxon>
        <taxon>Vertebrata</taxon>
        <taxon>Euteleostomi</taxon>
        <taxon>Actinopterygii</taxon>
        <taxon>Neopterygii</taxon>
        <taxon>Teleostei</taxon>
        <taxon>Neoteleostei</taxon>
        <taxon>Acanthomorphata</taxon>
        <taxon>Gobiaria</taxon>
        <taxon>Gobiiformes</taxon>
        <taxon>Gobioidei</taxon>
        <taxon>Gobiidae</taxon>
        <taxon>Gobionellinae</taxon>
        <taxon>Mugilogobius</taxon>
    </lineage>
</organism>
<proteinExistence type="predicted"/>
<keyword evidence="3" id="KW-1185">Reference proteome</keyword>
<feature type="coiled-coil region" evidence="1">
    <location>
        <begin position="56"/>
        <end position="118"/>
    </location>
</feature>
<dbReference type="AlphaFoldDB" id="A0AAW0MH57"/>
<keyword evidence="1" id="KW-0175">Coiled coil</keyword>
<protein>
    <recommendedName>
        <fullName evidence="4">L1 transposable element RRM domain-containing protein</fullName>
    </recommendedName>
</protein>
<dbReference type="Gene3D" id="3.30.250.20">
    <property type="entry name" value="L1 transposable element, C-terminal domain"/>
    <property type="match status" value="1"/>
</dbReference>
<dbReference type="Proteomes" id="UP001460270">
    <property type="component" value="Unassembled WGS sequence"/>
</dbReference>
<evidence type="ECO:0008006" key="4">
    <source>
        <dbReference type="Google" id="ProtNLM"/>
    </source>
</evidence>
<accession>A0AAW0MH57</accession>
<evidence type="ECO:0000313" key="2">
    <source>
        <dbReference type="EMBL" id="KAK7877354.1"/>
    </source>
</evidence>
<reference evidence="3" key="1">
    <citation type="submission" date="2024-04" db="EMBL/GenBank/DDBJ databases">
        <title>Salinicola lusitanus LLJ914,a marine bacterium isolated from the Okinawa Trough.</title>
        <authorList>
            <person name="Li J."/>
        </authorList>
    </citation>
    <scope>NUCLEOTIDE SEQUENCE [LARGE SCALE GENOMIC DNA]</scope>
</reference>
<dbReference type="InterPro" id="IPR004244">
    <property type="entry name" value="Transposase_22"/>
</dbReference>
<evidence type="ECO:0000313" key="3">
    <source>
        <dbReference type="Proteomes" id="UP001460270"/>
    </source>
</evidence>
<comment type="caution">
    <text evidence="2">The sequence shown here is derived from an EMBL/GenBank/DDBJ whole genome shotgun (WGS) entry which is preliminary data.</text>
</comment>
<evidence type="ECO:0000256" key="1">
    <source>
        <dbReference type="SAM" id="Coils"/>
    </source>
</evidence>
<dbReference type="EMBL" id="JBBPFD010000699">
    <property type="protein sequence ID" value="KAK7877354.1"/>
    <property type="molecule type" value="Genomic_DNA"/>
</dbReference>